<protein>
    <recommendedName>
        <fullName evidence="16">Adhesion G-protein coupled receptor D2</fullName>
    </recommendedName>
</protein>
<dbReference type="InterPro" id="IPR057244">
    <property type="entry name" value="GAIN_B"/>
</dbReference>
<dbReference type="InterPro" id="IPR000832">
    <property type="entry name" value="GPCR_2_secretin-like"/>
</dbReference>
<dbReference type="InterPro" id="IPR032471">
    <property type="entry name" value="AGRL2-4_GAIN_subdom_A"/>
</dbReference>
<evidence type="ECO:0000256" key="2">
    <source>
        <dbReference type="ARBA" id="ARBA00007343"/>
    </source>
</evidence>
<evidence type="ECO:0000256" key="3">
    <source>
        <dbReference type="ARBA" id="ARBA00022475"/>
    </source>
</evidence>
<evidence type="ECO:0000256" key="9">
    <source>
        <dbReference type="SAM" id="Phobius"/>
    </source>
</evidence>
<proteinExistence type="inferred from homology"/>
<keyword evidence="4 9" id="KW-0812">Transmembrane</keyword>
<dbReference type="GO" id="GO:0005886">
    <property type="term" value="C:plasma membrane"/>
    <property type="evidence" value="ECO:0007669"/>
    <property type="project" value="UniProtKB-SubCell"/>
</dbReference>
<feature type="domain" description="Pentraxin (PTX)" evidence="13">
    <location>
        <begin position="124"/>
        <end position="332"/>
    </location>
</feature>
<evidence type="ECO:0000256" key="4">
    <source>
        <dbReference type="ARBA" id="ARBA00022692"/>
    </source>
</evidence>
<dbReference type="Gene3D" id="1.20.1070.10">
    <property type="entry name" value="Rhodopsin 7-helix transmembrane proteins"/>
    <property type="match status" value="1"/>
</dbReference>
<dbReference type="GO" id="GO:0007166">
    <property type="term" value="P:cell surface receptor signaling pathway"/>
    <property type="evidence" value="ECO:0007669"/>
    <property type="project" value="InterPro"/>
</dbReference>
<dbReference type="SUPFAM" id="SSF81321">
    <property type="entry name" value="Family A G protein-coupled receptor-like"/>
    <property type="match status" value="1"/>
</dbReference>
<evidence type="ECO:0008006" key="16">
    <source>
        <dbReference type="Google" id="ProtNLM"/>
    </source>
</evidence>
<evidence type="ECO:0000259" key="11">
    <source>
        <dbReference type="PROSITE" id="PS50221"/>
    </source>
</evidence>
<dbReference type="Gene3D" id="2.60.120.200">
    <property type="match status" value="1"/>
</dbReference>
<name>A0AAV6H470_9TELE</name>
<dbReference type="PANTHER" id="PTHR12011">
    <property type="entry name" value="ADHESION G-PROTEIN COUPLED RECEPTOR"/>
    <property type="match status" value="1"/>
</dbReference>
<dbReference type="FunFam" id="1.20.1070.10:FF:000252">
    <property type="entry name" value="Adhesion G protein-coupled receptor D2"/>
    <property type="match status" value="1"/>
</dbReference>
<keyword evidence="3" id="KW-1003">Cell membrane</keyword>
<dbReference type="Pfam" id="PF00002">
    <property type="entry name" value="7tm_2"/>
    <property type="match status" value="1"/>
</dbReference>
<comment type="similarity">
    <text evidence="2">Belongs to the G-protein coupled receptor 2 family. Adhesion G-protein coupled receptor (ADGR) subfamily.</text>
</comment>
<dbReference type="PANTHER" id="PTHR12011:SF58">
    <property type="entry name" value="ADHESION G-PROTEIN COUPLED RECEPTOR D2"/>
    <property type="match status" value="1"/>
</dbReference>
<reference evidence="14" key="1">
    <citation type="submission" date="2020-10" db="EMBL/GenBank/DDBJ databases">
        <title>Chromosome-scale genome assembly of the Allis shad, Alosa alosa.</title>
        <authorList>
            <person name="Margot Z."/>
            <person name="Christophe K."/>
            <person name="Cabau C."/>
            <person name="Louis A."/>
            <person name="Berthelot C."/>
            <person name="Parey E."/>
            <person name="Roest Crollius H."/>
            <person name="Montfort J."/>
            <person name="Robinson-Rechavi M."/>
            <person name="Bucao C."/>
            <person name="Bouchez O."/>
            <person name="Gislard M."/>
            <person name="Lluch J."/>
            <person name="Milhes M."/>
            <person name="Lampietro C."/>
            <person name="Lopez Roques C."/>
            <person name="Donnadieu C."/>
            <person name="Braasch I."/>
            <person name="Desvignes T."/>
            <person name="Postlethwait J."/>
            <person name="Bobe J."/>
            <person name="Guiguen Y."/>
        </authorList>
    </citation>
    <scope>NUCLEOTIDE SEQUENCE</scope>
    <source>
        <strain evidence="14">M-15738</strain>
        <tissue evidence="14">Blood</tissue>
    </source>
</reference>
<dbReference type="AlphaFoldDB" id="A0AAV6H470"/>
<dbReference type="InterPro" id="IPR017981">
    <property type="entry name" value="GPCR_2-like_7TM"/>
</dbReference>
<comment type="subcellular location">
    <subcellularLocation>
        <location evidence="1">Cell membrane</location>
        <topology evidence="1">Multi-pass membrane protein</topology>
    </subcellularLocation>
</comment>
<evidence type="ECO:0000256" key="7">
    <source>
        <dbReference type="ARBA" id="ARBA00023157"/>
    </source>
</evidence>
<dbReference type="EMBL" id="JADWDJ010000005">
    <property type="protein sequence ID" value="KAG5280797.1"/>
    <property type="molecule type" value="Genomic_DNA"/>
</dbReference>
<comment type="caution">
    <text evidence="14">The sequence shown here is derived from an EMBL/GenBank/DDBJ whole genome shotgun (WGS) entry which is preliminary data.</text>
</comment>
<feature type="transmembrane region" description="Helical" evidence="9">
    <location>
        <begin position="788"/>
        <end position="813"/>
    </location>
</feature>
<dbReference type="PRINTS" id="PR00249">
    <property type="entry name" value="GPCRSECRETIN"/>
</dbReference>
<keyword evidence="10" id="KW-0732">Signal</keyword>
<feature type="transmembrane region" description="Helical" evidence="9">
    <location>
        <begin position="864"/>
        <end position="890"/>
    </location>
</feature>
<evidence type="ECO:0000313" key="14">
    <source>
        <dbReference type="EMBL" id="KAG5280797.1"/>
    </source>
</evidence>
<dbReference type="InterPro" id="IPR000203">
    <property type="entry name" value="GPS"/>
</dbReference>
<dbReference type="SMART" id="SM00303">
    <property type="entry name" value="GPS"/>
    <property type="match status" value="1"/>
</dbReference>
<evidence type="ECO:0000259" key="12">
    <source>
        <dbReference type="PROSITE" id="PS50261"/>
    </source>
</evidence>
<feature type="domain" description="G-protein coupled receptors family 2 profile 2" evidence="12">
    <location>
        <begin position="720"/>
        <end position="967"/>
    </location>
</feature>
<accession>A0AAV6H470</accession>
<dbReference type="Proteomes" id="UP000823561">
    <property type="component" value="Chromosome 5"/>
</dbReference>
<feature type="transmembrane region" description="Helical" evidence="9">
    <location>
        <begin position="759"/>
        <end position="776"/>
    </location>
</feature>
<dbReference type="GO" id="GO:0004930">
    <property type="term" value="F:G protein-coupled receptor activity"/>
    <property type="evidence" value="ECO:0007669"/>
    <property type="project" value="InterPro"/>
</dbReference>
<evidence type="ECO:0000256" key="10">
    <source>
        <dbReference type="SAM" id="SignalP"/>
    </source>
</evidence>
<sequence>MTGMLFIILLAHAVVVSESEPTQPGLERGGQDSEVTEVGVIDLVLVHMTEDKVFQLINASLSFQWARRFCRSHFSMLTLKESQEDEEGALWLLKEFQLQEPIWVVDGNRPLFRESVAVSKQYKVLPTLSFSLDTMEGHARLNTHFPLLHAVSVCVRIQWDQRHNQVSTIFSYAASVFINEFQLRGRADGADQQVLLALIVHGHHCPYKASFPNDGEWHLVCVSWRYRDGLWAIYIDGEMRDTGTQTDTTREIHGDGIFILGQDQDSFGGDFTEPFVGNITDLNVWDRVLEEEQIQTLKACWPLENQDALFSWTSQNLTLHPDVKGIPANIYCPGIQRQSGREECDVLQGWSSHHLPQYSKQLCSEELPFICRTSKKRYMIMKELKEVQSSRPSPFMSHLMQVSGDTQVMEEPVAGISLGQASHLLNVSQQALSETRKPLEPADVLSLMQILSRAAEVSTVANESQTTIEQLSQHFVTVADNIISSDNARMWNVVKEVASGPMSVVRSIDRMVTNLNPLLIADRDVVQIQSDNIKLQVQQRSLGEGTESSNFCGPLSENNTGLDCISLPSQQMEELHSNGFRKVTFLNTWYGSLQQLFNTEENITTFPEISDGTQRFLGTILGSSVISSTVLGDGQPISMPVRFQLQHRTQNPTGFVYEPICAFWDFNLMPEDGGSWSSYGCEVLSTQEDSTTCSCNHTTNFALLLQIYEVERSPGEEKTLQMLTFTGCGVSLCGLILTLILFTAVGVPKSDRTTVHKNLIVALAVAQLLLMISDWASTNHEACLLVTALLHLFFMASFSWMLVEGLLLWSKVVSVNISEERRMRFYYALGWGLPVVIVTLTLTISLNKYKADNHCWLNIESDIIWAFVGPVLFVLTVNTVVLCRVVMVTVSSAQRRAKMLSPSSVSKLHTFDLTWAATRPVLILLPVLGLTWLCGVLVHTSVVVAYIFIILNAFQGLYIFLVYAVYNSEVRNAIKRIQEKRKALSFTNCSQPISFLPSQRTPTAFWAQSLPTPSSLENSDASSPVTSTTSSSLVFKNESFRKDSFVSFSLKPASGNQVVELTAFKPSGC</sequence>
<comment type="caution">
    <text evidence="8">Lacks conserved residue(s) required for the propagation of feature annotation.</text>
</comment>
<feature type="transmembrane region" description="Helical" evidence="9">
    <location>
        <begin position="825"/>
        <end position="844"/>
    </location>
</feature>
<evidence type="ECO:0000259" key="13">
    <source>
        <dbReference type="PROSITE" id="PS51828"/>
    </source>
</evidence>
<dbReference type="Gene3D" id="2.60.220.50">
    <property type="match status" value="1"/>
</dbReference>
<keyword evidence="6 9" id="KW-0472">Membrane</keyword>
<dbReference type="Pfam" id="PF16489">
    <property type="entry name" value="GAIN"/>
    <property type="match status" value="1"/>
</dbReference>
<keyword evidence="15" id="KW-1185">Reference proteome</keyword>
<dbReference type="PROSITE" id="PS50261">
    <property type="entry name" value="G_PROTEIN_RECEP_F2_4"/>
    <property type="match status" value="1"/>
</dbReference>
<evidence type="ECO:0000256" key="8">
    <source>
        <dbReference type="PROSITE-ProRule" id="PRU01172"/>
    </source>
</evidence>
<evidence type="ECO:0000313" key="15">
    <source>
        <dbReference type="Proteomes" id="UP000823561"/>
    </source>
</evidence>
<feature type="transmembrane region" description="Helical" evidence="9">
    <location>
        <begin position="944"/>
        <end position="966"/>
    </location>
</feature>
<dbReference type="Pfam" id="PF00354">
    <property type="entry name" value="Pentaxin"/>
    <property type="match status" value="1"/>
</dbReference>
<dbReference type="SUPFAM" id="SSF49899">
    <property type="entry name" value="Concanavalin A-like lectins/glucanases"/>
    <property type="match status" value="1"/>
</dbReference>
<keyword evidence="7" id="KW-1015">Disulfide bond</keyword>
<evidence type="ECO:0000256" key="1">
    <source>
        <dbReference type="ARBA" id="ARBA00004651"/>
    </source>
</evidence>
<dbReference type="InterPro" id="IPR001759">
    <property type="entry name" value="PTX_dom"/>
</dbReference>
<gene>
    <name evidence="14" type="ORF">AALO_G00064120</name>
</gene>
<dbReference type="Pfam" id="PF01825">
    <property type="entry name" value="GPS"/>
    <property type="match status" value="1"/>
</dbReference>
<feature type="domain" description="GAIN-B" evidence="11">
    <location>
        <begin position="524"/>
        <end position="711"/>
    </location>
</feature>
<keyword evidence="5 9" id="KW-1133">Transmembrane helix</keyword>
<dbReference type="InterPro" id="IPR013320">
    <property type="entry name" value="ConA-like_dom_sf"/>
</dbReference>
<dbReference type="InterPro" id="IPR046338">
    <property type="entry name" value="GAIN_dom_sf"/>
</dbReference>
<feature type="chain" id="PRO_5043495987" description="Adhesion G-protein coupled receptor D2" evidence="10">
    <location>
        <begin position="20"/>
        <end position="1069"/>
    </location>
</feature>
<feature type="transmembrane region" description="Helical" evidence="9">
    <location>
        <begin position="921"/>
        <end position="938"/>
    </location>
</feature>
<dbReference type="GO" id="GO:0007189">
    <property type="term" value="P:adenylate cyclase-activating G protein-coupled receptor signaling pathway"/>
    <property type="evidence" value="ECO:0007669"/>
    <property type="project" value="TreeGrafter"/>
</dbReference>
<feature type="signal peptide" evidence="10">
    <location>
        <begin position="1"/>
        <end position="19"/>
    </location>
</feature>
<evidence type="ECO:0000256" key="6">
    <source>
        <dbReference type="ARBA" id="ARBA00023136"/>
    </source>
</evidence>
<feature type="transmembrane region" description="Helical" evidence="9">
    <location>
        <begin position="722"/>
        <end position="747"/>
    </location>
</feature>
<evidence type="ECO:0000256" key="5">
    <source>
        <dbReference type="ARBA" id="ARBA00022989"/>
    </source>
</evidence>
<dbReference type="PROSITE" id="PS50221">
    <property type="entry name" value="GAIN_B"/>
    <property type="match status" value="1"/>
</dbReference>
<dbReference type="PROSITE" id="PS51828">
    <property type="entry name" value="PTX_2"/>
    <property type="match status" value="1"/>
</dbReference>
<dbReference type="SMART" id="SM00159">
    <property type="entry name" value="PTX"/>
    <property type="match status" value="1"/>
</dbReference>
<organism evidence="14 15">
    <name type="scientific">Alosa alosa</name>
    <name type="common">allis shad</name>
    <dbReference type="NCBI Taxonomy" id="278164"/>
    <lineage>
        <taxon>Eukaryota</taxon>
        <taxon>Metazoa</taxon>
        <taxon>Chordata</taxon>
        <taxon>Craniata</taxon>
        <taxon>Vertebrata</taxon>
        <taxon>Euteleostomi</taxon>
        <taxon>Actinopterygii</taxon>
        <taxon>Neopterygii</taxon>
        <taxon>Teleostei</taxon>
        <taxon>Clupei</taxon>
        <taxon>Clupeiformes</taxon>
        <taxon>Clupeoidei</taxon>
        <taxon>Clupeidae</taxon>
        <taxon>Alosa</taxon>
    </lineage>
</organism>